<dbReference type="RefSeq" id="WP_091643891.1">
    <property type="nucleotide sequence ID" value="NZ_FOEG01000004.1"/>
</dbReference>
<evidence type="ECO:0000313" key="6">
    <source>
        <dbReference type="Proteomes" id="UP000199657"/>
    </source>
</evidence>
<dbReference type="NCBIfam" id="TIGR00857">
    <property type="entry name" value="pyrC_multi"/>
    <property type="match status" value="1"/>
</dbReference>
<dbReference type="AlphaFoldDB" id="A0A1H8TPT5"/>
<name>A0A1H8TPT5_9GAMM</name>
<accession>A0A1H8TPT5</accession>
<dbReference type="STRING" id="406100.SAMN04488052_104367"/>
<dbReference type="EMBL" id="FOEG01000004">
    <property type="protein sequence ID" value="SEO92865.1"/>
    <property type="molecule type" value="Genomic_DNA"/>
</dbReference>
<dbReference type="GO" id="GO:0006221">
    <property type="term" value="P:pyrimidine nucleotide biosynthetic process"/>
    <property type="evidence" value="ECO:0007669"/>
    <property type="project" value="UniProtKB-KW"/>
</dbReference>
<dbReference type="PANTHER" id="PTHR43668:SF2">
    <property type="entry name" value="ALLANTOINASE"/>
    <property type="match status" value="1"/>
</dbReference>
<keyword evidence="6" id="KW-1185">Reference proteome</keyword>
<keyword evidence="1" id="KW-0862">Zinc</keyword>
<dbReference type="InterPro" id="IPR013108">
    <property type="entry name" value="Amidohydro_3"/>
</dbReference>
<dbReference type="GO" id="GO:0005737">
    <property type="term" value="C:cytoplasm"/>
    <property type="evidence" value="ECO:0007669"/>
    <property type="project" value="TreeGrafter"/>
</dbReference>
<feature type="domain" description="Dihydroorotase catalytic" evidence="4">
    <location>
        <begin position="52"/>
        <end position="238"/>
    </location>
</feature>
<dbReference type="OrthoDB" id="5687299at2"/>
<feature type="domain" description="Amidohydrolase 3" evidence="3">
    <location>
        <begin position="340"/>
        <end position="424"/>
    </location>
</feature>
<gene>
    <name evidence="5" type="ORF">SAMN04488052_104367</name>
</gene>
<evidence type="ECO:0000313" key="5">
    <source>
        <dbReference type="EMBL" id="SEO92865.1"/>
    </source>
</evidence>
<dbReference type="Gene3D" id="2.30.40.10">
    <property type="entry name" value="Urease, subunit C, domain 1"/>
    <property type="match status" value="1"/>
</dbReference>
<dbReference type="CDD" id="cd01317">
    <property type="entry name" value="DHOase_IIa"/>
    <property type="match status" value="1"/>
</dbReference>
<organism evidence="5 6">
    <name type="scientific">Aquisalimonas asiatica</name>
    <dbReference type="NCBI Taxonomy" id="406100"/>
    <lineage>
        <taxon>Bacteria</taxon>
        <taxon>Pseudomonadati</taxon>
        <taxon>Pseudomonadota</taxon>
        <taxon>Gammaproteobacteria</taxon>
        <taxon>Chromatiales</taxon>
        <taxon>Ectothiorhodospiraceae</taxon>
        <taxon>Aquisalimonas</taxon>
    </lineage>
</organism>
<reference evidence="5 6" key="1">
    <citation type="submission" date="2016-10" db="EMBL/GenBank/DDBJ databases">
        <authorList>
            <person name="de Groot N.N."/>
        </authorList>
    </citation>
    <scope>NUCLEOTIDE SEQUENCE [LARGE SCALE GENOMIC DNA]</scope>
    <source>
        <strain evidence="5 6">CGMCC 1.6291</strain>
    </source>
</reference>
<dbReference type="GO" id="GO:0006145">
    <property type="term" value="P:purine nucleobase catabolic process"/>
    <property type="evidence" value="ECO:0007669"/>
    <property type="project" value="TreeGrafter"/>
</dbReference>
<evidence type="ECO:0000259" key="3">
    <source>
        <dbReference type="Pfam" id="PF07969"/>
    </source>
</evidence>
<dbReference type="InterPro" id="IPR004722">
    <property type="entry name" value="DHOase"/>
</dbReference>
<dbReference type="NCBIfam" id="NF005791">
    <property type="entry name" value="PRK07627.1"/>
    <property type="match status" value="1"/>
</dbReference>
<keyword evidence="2" id="KW-0665">Pyrimidine biosynthesis</keyword>
<dbReference type="GO" id="GO:0004151">
    <property type="term" value="F:dihydroorotase activity"/>
    <property type="evidence" value="ECO:0007669"/>
    <property type="project" value="InterPro"/>
</dbReference>
<dbReference type="SUPFAM" id="SSF51556">
    <property type="entry name" value="Metallo-dependent hydrolases"/>
    <property type="match status" value="1"/>
</dbReference>
<dbReference type="GO" id="GO:0004038">
    <property type="term" value="F:allantoinase activity"/>
    <property type="evidence" value="ECO:0007669"/>
    <property type="project" value="TreeGrafter"/>
</dbReference>
<dbReference type="SUPFAM" id="SSF51338">
    <property type="entry name" value="Composite domain of metallo-dependent hydrolases"/>
    <property type="match status" value="1"/>
</dbReference>
<dbReference type="InterPro" id="IPR024403">
    <property type="entry name" value="DHOase_cat"/>
</dbReference>
<sequence>MSGNTLIRGGRIIDPAADVDRVADLYIVDGRIAGLDTAPDGFAPRETIEAGGSLILPGLVDLAAHLREPGAKHKADIVHELRAAAAGGITTVCASPATQPVIDSTAVLELVQGQAEKAQASHLAPLGALTAGLDGEHLSQMAALTRAGCVAVSDGGRPVGNRLVLRRALEYAATYGITVMLTPQDPDLTSGSAMHEGWVATRLGIAGIPVAAETTALAVALALVEETGARVHFNRLSSARGAAMVARARREGLPVSADVAMHQLFLTEMDVSGFASLCNVQPPLRGDGDRAALRQAVADGTIEAVCSDHQPHDADAKAAPFVAAEPGISGLDTLLALTLRLHDENLLPLPDAIARVTSGPAGALGLAAGTLQPGAPADLCIVDPAAPWWLTTDTMRSRGHNTPMLGWELTGRVARTLVGGVTVHQAA</sequence>
<dbReference type="Pfam" id="PF07969">
    <property type="entry name" value="Amidohydro_3"/>
    <property type="match status" value="1"/>
</dbReference>
<dbReference type="InterPro" id="IPR011059">
    <property type="entry name" value="Metal-dep_hydrolase_composite"/>
</dbReference>
<evidence type="ECO:0000256" key="2">
    <source>
        <dbReference type="ARBA" id="ARBA00022975"/>
    </source>
</evidence>
<dbReference type="Pfam" id="PF12890">
    <property type="entry name" value="DHOase"/>
    <property type="match status" value="1"/>
</dbReference>
<dbReference type="GO" id="GO:0046872">
    <property type="term" value="F:metal ion binding"/>
    <property type="evidence" value="ECO:0007669"/>
    <property type="project" value="InterPro"/>
</dbReference>
<protein>
    <submittedName>
        <fullName evidence="5">Dihydroorotase</fullName>
    </submittedName>
</protein>
<evidence type="ECO:0000259" key="4">
    <source>
        <dbReference type="Pfam" id="PF12890"/>
    </source>
</evidence>
<dbReference type="InterPro" id="IPR050138">
    <property type="entry name" value="DHOase/Allantoinase_Hydrolase"/>
</dbReference>
<dbReference type="Gene3D" id="3.20.20.140">
    <property type="entry name" value="Metal-dependent hydrolases"/>
    <property type="match status" value="1"/>
</dbReference>
<evidence type="ECO:0000256" key="1">
    <source>
        <dbReference type="ARBA" id="ARBA00022833"/>
    </source>
</evidence>
<dbReference type="Proteomes" id="UP000199657">
    <property type="component" value="Unassembled WGS sequence"/>
</dbReference>
<dbReference type="PANTHER" id="PTHR43668">
    <property type="entry name" value="ALLANTOINASE"/>
    <property type="match status" value="1"/>
</dbReference>
<proteinExistence type="predicted"/>
<dbReference type="InterPro" id="IPR032466">
    <property type="entry name" value="Metal_Hydrolase"/>
</dbReference>